<protein>
    <submittedName>
        <fullName evidence="2">Uncharacterized protein</fullName>
    </submittedName>
</protein>
<dbReference type="InParanoid" id="A0A5N4AAZ8"/>
<comment type="caution">
    <text evidence="2">The sequence shown here is derived from an EMBL/GenBank/DDBJ whole genome shotgun (WGS) entry which is preliminary data.</text>
</comment>
<dbReference type="OrthoDB" id="6782399at2759"/>
<evidence type="ECO:0000256" key="1">
    <source>
        <dbReference type="SAM" id="Phobius"/>
    </source>
</evidence>
<name>A0A5N4AAZ8_PHOPY</name>
<reference evidence="2 3" key="1">
    <citation type="journal article" date="2018" name="Elife">
        <title>Firefly genomes illuminate parallel origins of bioluminescence in beetles.</title>
        <authorList>
            <person name="Fallon T.R."/>
            <person name="Lower S.E."/>
            <person name="Chang C.H."/>
            <person name="Bessho-Uehara M."/>
            <person name="Martin G.J."/>
            <person name="Bewick A.J."/>
            <person name="Behringer M."/>
            <person name="Debat H.J."/>
            <person name="Wong I."/>
            <person name="Day J.C."/>
            <person name="Suvorov A."/>
            <person name="Silva C.J."/>
            <person name="Stanger-Hall K.F."/>
            <person name="Hall D.W."/>
            <person name="Schmitz R.J."/>
            <person name="Nelson D.R."/>
            <person name="Lewis S.M."/>
            <person name="Shigenobu S."/>
            <person name="Bybee S.M."/>
            <person name="Larracuente A.M."/>
            <person name="Oba Y."/>
            <person name="Weng J.K."/>
        </authorList>
    </citation>
    <scope>NUCLEOTIDE SEQUENCE [LARGE SCALE GENOMIC DNA]</scope>
    <source>
        <strain evidence="2">1611_PpyrPB1</strain>
        <tissue evidence="2">Whole body</tissue>
    </source>
</reference>
<keyword evidence="1" id="KW-0812">Transmembrane</keyword>
<sequence length="257" mass="28814">MCMNHKMYSRWPIFTICAITMSCGRFVLGASFQDCLRKDSISCLQMQVYRTAKSIVSNESISLADGIMQIRLGNDSQSLALEENYDKLFGKTEEVEERQTLLETYLMEVVESLWKRRTVSFSYSRAAEILASWMPNSLKDKLENVISQGRGKNKKLKKYVRLIVGAKLILVTLAAVVFIFVVVIAKKALLAGVVSLLLLGYGGLADLMNPKLVIKPDIIAYDTGTDWQPPYANYEDLTMTNSEPAPHQKMIIGHTGT</sequence>
<evidence type="ECO:0000313" key="3">
    <source>
        <dbReference type="Proteomes" id="UP000327044"/>
    </source>
</evidence>
<dbReference type="GO" id="GO:0016020">
    <property type="term" value="C:membrane"/>
    <property type="evidence" value="ECO:0007669"/>
    <property type="project" value="TreeGrafter"/>
</dbReference>
<keyword evidence="1" id="KW-0472">Membrane</keyword>
<keyword evidence="1" id="KW-1133">Transmembrane helix</keyword>
<proteinExistence type="predicted"/>
<feature type="transmembrane region" description="Helical" evidence="1">
    <location>
        <begin position="188"/>
        <end position="208"/>
    </location>
</feature>
<dbReference type="EMBL" id="VVIM01000008">
    <property type="protein sequence ID" value="KAB0794505.1"/>
    <property type="molecule type" value="Genomic_DNA"/>
</dbReference>
<dbReference type="PROSITE" id="PS51257">
    <property type="entry name" value="PROKAR_LIPOPROTEIN"/>
    <property type="match status" value="1"/>
</dbReference>
<organism evidence="2 3">
    <name type="scientific">Photinus pyralis</name>
    <name type="common">Common eastern firefly</name>
    <name type="synonym">Lampyris pyralis</name>
    <dbReference type="NCBI Taxonomy" id="7054"/>
    <lineage>
        <taxon>Eukaryota</taxon>
        <taxon>Metazoa</taxon>
        <taxon>Ecdysozoa</taxon>
        <taxon>Arthropoda</taxon>
        <taxon>Hexapoda</taxon>
        <taxon>Insecta</taxon>
        <taxon>Pterygota</taxon>
        <taxon>Neoptera</taxon>
        <taxon>Endopterygota</taxon>
        <taxon>Coleoptera</taxon>
        <taxon>Polyphaga</taxon>
        <taxon>Elateriformia</taxon>
        <taxon>Elateroidea</taxon>
        <taxon>Lampyridae</taxon>
        <taxon>Lampyrinae</taxon>
        <taxon>Photinus</taxon>
    </lineage>
</organism>
<feature type="transmembrane region" description="Helical" evidence="1">
    <location>
        <begin position="159"/>
        <end position="182"/>
    </location>
</feature>
<keyword evidence="3" id="KW-1185">Reference proteome</keyword>
<dbReference type="FunCoup" id="A0A5N4AAZ8">
    <property type="interactions" value="3"/>
</dbReference>
<dbReference type="Proteomes" id="UP000327044">
    <property type="component" value="Unassembled WGS sequence"/>
</dbReference>
<dbReference type="PANTHER" id="PTHR21879:SF18">
    <property type="entry name" value="LD17368P"/>
    <property type="match status" value="1"/>
</dbReference>
<accession>A0A5N4AAZ8</accession>
<dbReference type="AlphaFoldDB" id="A0A5N4AAZ8"/>
<evidence type="ECO:0000313" key="2">
    <source>
        <dbReference type="EMBL" id="KAB0794505.1"/>
    </source>
</evidence>
<dbReference type="Pfam" id="PF07898">
    <property type="entry name" value="DUF1676"/>
    <property type="match status" value="1"/>
</dbReference>
<dbReference type="InterPro" id="IPR012464">
    <property type="entry name" value="DUF1676"/>
</dbReference>
<gene>
    <name evidence="2" type="ORF">PPYR_11344</name>
</gene>
<dbReference type="PANTHER" id="PTHR21879">
    <property type="entry name" value="FI03362P-RELATED-RELATED"/>
    <property type="match status" value="1"/>
</dbReference>